<comment type="caution">
    <text evidence="1">The sequence shown here is derived from an EMBL/GenBank/DDBJ whole genome shotgun (WGS) entry which is preliminary data.</text>
</comment>
<protein>
    <submittedName>
        <fullName evidence="1">Uncharacterized protein</fullName>
    </submittedName>
</protein>
<accession>A0ACB8EU60</accession>
<organism evidence="1 2">
    <name type="scientific">Sphaerodactylus townsendi</name>
    <dbReference type="NCBI Taxonomy" id="933632"/>
    <lineage>
        <taxon>Eukaryota</taxon>
        <taxon>Metazoa</taxon>
        <taxon>Chordata</taxon>
        <taxon>Craniata</taxon>
        <taxon>Vertebrata</taxon>
        <taxon>Euteleostomi</taxon>
        <taxon>Lepidosauria</taxon>
        <taxon>Squamata</taxon>
        <taxon>Bifurcata</taxon>
        <taxon>Gekkota</taxon>
        <taxon>Sphaerodactylidae</taxon>
        <taxon>Sphaerodactylus</taxon>
    </lineage>
</organism>
<sequence length="224" mass="25023">MSMNIWRAIDNDMDLGTLQNNVHSTLDNVYEEGPESDSLRTLSNGEEASLLTAADTVKRSQPLLIQSHRKPKEEEEPRALSLPSIPNPFPELCSPSNSPILSNSSLGSGSQREGGSHVGDGNRHLQFENKDDRKTVLFLQFRFRSDSMMKQGYWEENAPHPAKMFRSHRSAEGTLTVSYPHPRLQTKVTPSQEEVGPQLRSGGQQGWQTLTKQRQRLLMAGSAV</sequence>
<reference evidence="1" key="1">
    <citation type="submission" date="2021-08" db="EMBL/GenBank/DDBJ databases">
        <title>The first chromosome-level gecko genome reveals the dynamic sex chromosomes of Neotropical dwarf geckos (Sphaerodactylidae: Sphaerodactylus).</title>
        <authorList>
            <person name="Pinto B.J."/>
            <person name="Keating S.E."/>
            <person name="Gamble T."/>
        </authorList>
    </citation>
    <scope>NUCLEOTIDE SEQUENCE</scope>
    <source>
        <strain evidence="1">TG3544</strain>
    </source>
</reference>
<gene>
    <name evidence="1" type="ORF">K3G42_003562</name>
</gene>
<evidence type="ECO:0000313" key="2">
    <source>
        <dbReference type="Proteomes" id="UP000827872"/>
    </source>
</evidence>
<proteinExistence type="predicted"/>
<keyword evidence="2" id="KW-1185">Reference proteome</keyword>
<name>A0ACB8EU60_9SAUR</name>
<evidence type="ECO:0000313" key="1">
    <source>
        <dbReference type="EMBL" id="KAH7996278.1"/>
    </source>
</evidence>
<dbReference type="Proteomes" id="UP000827872">
    <property type="component" value="Linkage Group LG15"/>
</dbReference>
<dbReference type="EMBL" id="CM037628">
    <property type="protein sequence ID" value="KAH7996278.1"/>
    <property type="molecule type" value="Genomic_DNA"/>
</dbReference>